<dbReference type="PRINTS" id="PR00385">
    <property type="entry name" value="P450"/>
</dbReference>
<keyword evidence="7 13" id="KW-0479">Metal-binding</keyword>
<dbReference type="InterPro" id="IPR001128">
    <property type="entry name" value="Cyt_P450"/>
</dbReference>
<comment type="cofactor">
    <cofactor evidence="1 13">
        <name>heme</name>
        <dbReference type="ChEBI" id="CHEBI:30413"/>
    </cofactor>
</comment>
<evidence type="ECO:0000256" key="9">
    <source>
        <dbReference type="ARBA" id="ARBA00023002"/>
    </source>
</evidence>
<dbReference type="SUPFAM" id="SSF48264">
    <property type="entry name" value="Cytochrome P450"/>
    <property type="match status" value="1"/>
</dbReference>
<comment type="subcellular location">
    <subcellularLocation>
        <location evidence="2">Membrane</location>
    </subcellularLocation>
</comment>
<dbReference type="PANTHER" id="PTHR24305:SF166">
    <property type="entry name" value="CYTOCHROME P450 12A4, MITOCHONDRIAL-RELATED"/>
    <property type="match status" value="1"/>
</dbReference>
<keyword evidence="9" id="KW-0560">Oxidoreductase</keyword>
<dbReference type="InterPro" id="IPR002401">
    <property type="entry name" value="Cyt_P450_E_grp-I"/>
</dbReference>
<evidence type="ECO:0000256" key="7">
    <source>
        <dbReference type="ARBA" id="ARBA00022723"/>
    </source>
</evidence>
<dbReference type="GO" id="GO:0020037">
    <property type="term" value="F:heme binding"/>
    <property type="evidence" value="ECO:0007669"/>
    <property type="project" value="InterPro"/>
</dbReference>
<dbReference type="InterPro" id="IPR050121">
    <property type="entry name" value="Cytochrome_P450_monoxygenase"/>
</dbReference>
<keyword evidence="12" id="KW-0472">Membrane</keyword>
<comment type="pathway">
    <text evidence="3">Secondary metabolite biosynthesis; terpenoid biosynthesis.</text>
</comment>
<evidence type="ECO:0000256" key="6">
    <source>
        <dbReference type="ARBA" id="ARBA00022692"/>
    </source>
</evidence>
<keyword evidence="6" id="KW-0812">Transmembrane</keyword>
<evidence type="ECO:0000313" key="16">
    <source>
        <dbReference type="Proteomes" id="UP001218188"/>
    </source>
</evidence>
<keyword evidence="5 13" id="KW-0349">Heme</keyword>
<dbReference type="GO" id="GO:0005506">
    <property type="term" value="F:iron ion binding"/>
    <property type="evidence" value="ECO:0007669"/>
    <property type="project" value="InterPro"/>
</dbReference>
<dbReference type="PANTHER" id="PTHR24305">
    <property type="entry name" value="CYTOCHROME P450"/>
    <property type="match status" value="1"/>
</dbReference>
<protein>
    <submittedName>
        <fullName evidence="15">Cytochrome P450</fullName>
    </submittedName>
</protein>
<feature type="signal peptide" evidence="14">
    <location>
        <begin position="1"/>
        <end position="19"/>
    </location>
</feature>
<evidence type="ECO:0000256" key="4">
    <source>
        <dbReference type="ARBA" id="ARBA00010617"/>
    </source>
</evidence>
<dbReference type="EMBL" id="JARJCM010000077">
    <property type="protein sequence ID" value="KAJ7031965.1"/>
    <property type="molecule type" value="Genomic_DNA"/>
</dbReference>
<keyword evidence="11" id="KW-0503">Monooxygenase</keyword>
<evidence type="ECO:0000256" key="5">
    <source>
        <dbReference type="ARBA" id="ARBA00022617"/>
    </source>
</evidence>
<reference evidence="15" key="1">
    <citation type="submission" date="2023-03" db="EMBL/GenBank/DDBJ databases">
        <title>Massive genome expansion in bonnet fungi (Mycena s.s.) driven by repeated elements and novel gene families across ecological guilds.</title>
        <authorList>
            <consortium name="Lawrence Berkeley National Laboratory"/>
            <person name="Harder C.B."/>
            <person name="Miyauchi S."/>
            <person name="Viragh M."/>
            <person name="Kuo A."/>
            <person name="Thoen E."/>
            <person name="Andreopoulos B."/>
            <person name="Lu D."/>
            <person name="Skrede I."/>
            <person name="Drula E."/>
            <person name="Henrissat B."/>
            <person name="Morin E."/>
            <person name="Kohler A."/>
            <person name="Barry K."/>
            <person name="LaButti K."/>
            <person name="Morin E."/>
            <person name="Salamov A."/>
            <person name="Lipzen A."/>
            <person name="Mereny Z."/>
            <person name="Hegedus B."/>
            <person name="Baldrian P."/>
            <person name="Stursova M."/>
            <person name="Weitz H."/>
            <person name="Taylor A."/>
            <person name="Grigoriev I.V."/>
            <person name="Nagy L.G."/>
            <person name="Martin F."/>
            <person name="Kauserud H."/>
        </authorList>
    </citation>
    <scope>NUCLEOTIDE SEQUENCE</scope>
    <source>
        <strain evidence="15">CBHHK200</strain>
    </source>
</reference>
<evidence type="ECO:0000256" key="12">
    <source>
        <dbReference type="ARBA" id="ARBA00023136"/>
    </source>
</evidence>
<keyword evidence="16" id="KW-1185">Reference proteome</keyword>
<dbReference type="GO" id="GO:0016020">
    <property type="term" value="C:membrane"/>
    <property type="evidence" value="ECO:0007669"/>
    <property type="project" value="UniProtKB-SubCell"/>
</dbReference>
<evidence type="ECO:0000256" key="11">
    <source>
        <dbReference type="ARBA" id="ARBA00023033"/>
    </source>
</evidence>
<dbReference type="GO" id="GO:0016705">
    <property type="term" value="F:oxidoreductase activity, acting on paired donors, with incorporation or reduction of molecular oxygen"/>
    <property type="evidence" value="ECO:0007669"/>
    <property type="project" value="InterPro"/>
</dbReference>
<dbReference type="AlphaFoldDB" id="A0AAD6SQV4"/>
<evidence type="ECO:0000256" key="10">
    <source>
        <dbReference type="ARBA" id="ARBA00023004"/>
    </source>
</evidence>
<dbReference type="Gene3D" id="1.10.630.10">
    <property type="entry name" value="Cytochrome P450"/>
    <property type="match status" value="1"/>
</dbReference>
<dbReference type="InterPro" id="IPR036396">
    <property type="entry name" value="Cyt_P450_sf"/>
</dbReference>
<feature type="binding site" description="axial binding residue" evidence="13">
    <location>
        <position position="490"/>
    </location>
    <ligand>
        <name>heme</name>
        <dbReference type="ChEBI" id="CHEBI:30413"/>
    </ligand>
    <ligandPart>
        <name>Fe</name>
        <dbReference type="ChEBI" id="CHEBI:18248"/>
    </ligandPart>
</feature>
<evidence type="ECO:0000256" key="2">
    <source>
        <dbReference type="ARBA" id="ARBA00004370"/>
    </source>
</evidence>
<comment type="caution">
    <text evidence="15">The sequence shown here is derived from an EMBL/GenBank/DDBJ whole genome shotgun (WGS) entry which is preliminary data.</text>
</comment>
<gene>
    <name evidence="15" type="ORF">C8F04DRAFT_1108762</name>
</gene>
<keyword evidence="14" id="KW-0732">Signal</keyword>
<evidence type="ECO:0000256" key="3">
    <source>
        <dbReference type="ARBA" id="ARBA00004721"/>
    </source>
</evidence>
<evidence type="ECO:0000256" key="13">
    <source>
        <dbReference type="PIRSR" id="PIRSR602401-1"/>
    </source>
</evidence>
<accession>A0AAD6SQV4</accession>
<evidence type="ECO:0000256" key="8">
    <source>
        <dbReference type="ARBA" id="ARBA00022989"/>
    </source>
</evidence>
<dbReference type="Proteomes" id="UP001218188">
    <property type="component" value="Unassembled WGS sequence"/>
</dbReference>
<name>A0AAD6SQV4_9AGAR</name>
<dbReference type="Pfam" id="PF00067">
    <property type="entry name" value="p450"/>
    <property type="match status" value="1"/>
</dbReference>
<sequence length="555" mass="62352">MSTALYLLALFAAWRGLEKYSAHRAASRAFGTICPRAGLIWLHPFRTLATVFGASFPLKHQFGYYYARFSFYVQYRSTAISAVTFWDSIPTLWLSDAQAIKSIASEVTIFQKDVEAYEPLNIYGQNVVGTEGTEWKRHRRVANPAFNEASNSFVWMETVRVLNEWFEELDAKNKHSSLTIDATETFVQVTLLVIASAGFGRRASWQEDLKPPPGHKLAFRTAVSTALDHIFVKALTPKWVQTLASRVRLPYLGPVLDTTRESYEALRLHMLDLVSLSRAWVVGGKVDNMEAGLLRNLVEANMTQADDLHHKKLTDAEVLSNIFTFLLAGHETSAHSLSFAIGFMALYPDVQQKIYEEALKIWPNGCPTTASASSYKEFMPKLSYTLATFQETIRFFAPVARLCKIVHADTSVTAHRFTPGLNGEPTDVTPFSVPVKTGSVVVIDILALHSNPMYWGNDVDDFKPERFVDTETYRWPRDAFFAFAGGPRSCIGQRFALTESVCALASVVRRYKISLPDDLAGKPFAEQKKLLLRWKPGVTLTPTHCVVRLARRDIS</sequence>
<dbReference type="GO" id="GO:0004497">
    <property type="term" value="F:monooxygenase activity"/>
    <property type="evidence" value="ECO:0007669"/>
    <property type="project" value="UniProtKB-KW"/>
</dbReference>
<proteinExistence type="inferred from homology"/>
<evidence type="ECO:0000256" key="1">
    <source>
        <dbReference type="ARBA" id="ARBA00001971"/>
    </source>
</evidence>
<comment type="similarity">
    <text evidence="4">Belongs to the cytochrome P450 family.</text>
</comment>
<keyword evidence="10 13" id="KW-0408">Iron</keyword>
<keyword evidence="8" id="KW-1133">Transmembrane helix</keyword>
<evidence type="ECO:0000256" key="14">
    <source>
        <dbReference type="SAM" id="SignalP"/>
    </source>
</evidence>
<feature type="chain" id="PRO_5042041020" evidence="14">
    <location>
        <begin position="20"/>
        <end position="555"/>
    </location>
</feature>
<organism evidence="15 16">
    <name type="scientific">Mycena alexandri</name>
    <dbReference type="NCBI Taxonomy" id="1745969"/>
    <lineage>
        <taxon>Eukaryota</taxon>
        <taxon>Fungi</taxon>
        <taxon>Dikarya</taxon>
        <taxon>Basidiomycota</taxon>
        <taxon>Agaricomycotina</taxon>
        <taxon>Agaricomycetes</taxon>
        <taxon>Agaricomycetidae</taxon>
        <taxon>Agaricales</taxon>
        <taxon>Marasmiineae</taxon>
        <taxon>Mycenaceae</taxon>
        <taxon>Mycena</taxon>
    </lineage>
</organism>
<dbReference type="PRINTS" id="PR00463">
    <property type="entry name" value="EP450I"/>
</dbReference>
<evidence type="ECO:0000313" key="15">
    <source>
        <dbReference type="EMBL" id="KAJ7031965.1"/>
    </source>
</evidence>